<keyword evidence="3" id="KW-1185">Reference proteome</keyword>
<evidence type="ECO:0000313" key="2">
    <source>
        <dbReference type="EMBL" id="KAL2521157.1"/>
    </source>
</evidence>
<dbReference type="Proteomes" id="UP001604277">
    <property type="component" value="Unassembled WGS sequence"/>
</dbReference>
<protein>
    <submittedName>
        <fullName evidence="2">Uncharacterized protein</fullName>
    </submittedName>
</protein>
<feature type="region of interest" description="Disordered" evidence="1">
    <location>
        <begin position="85"/>
        <end position="108"/>
    </location>
</feature>
<gene>
    <name evidence="2" type="ORF">Fot_25080</name>
</gene>
<feature type="compositionally biased region" description="Low complexity" evidence="1">
    <location>
        <begin position="91"/>
        <end position="101"/>
    </location>
</feature>
<dbReference type="AlphaFoldDB" id="A0ABD1U823"/>
<evidence type="ECO:0000256" key="1">
    <source>
        <dbReference type="SAM" id="MobiDB-lite"/>
    </source>
</evidence>
<evidence type="ECO:0000313" key="3">
    <source>
        <dbReference type="Proteomes" id="UP001604277"/>
    </source>
</evidence>
<dbReference type="EMBL" id="JBFOLJ010000007">
    <property type="protein sequence ID" value="KAL2521157.1"/>
    <property type="molecule type" value="Genomic_DNA"/>
</dbReference>
<sequence length="118" mass="12959">MNTINGFIVFFNDAISTGYYFFTYCYKRYKIDFSQPKKNPTSDQTPKVVQTKLLLKVKSQPVGLLSGSLLLLPVVSMGKRIAYEPPQKAKPSSSPNHSSSSGGKKIQMEVLVVAGPAL</sequence>
<reference evidence="3" key="1">
    <citation type="submission" date="2024-07" db="EMBL/GenBank/DDBJ databases">
        <title>Two chromosome-level genome assemblies of Korean endemic species Abeliophyllum distichum and Forsythia ovata (Oleaceae).</title>
        <authorList>
            <person name="Jang H."/>
        </authorList>
    </citation>
    <scope>NUCLEOTIDE SEQUENCE [LARGE SCALE GENOMIC DNA]</scope>
</reference>
<accession>A0ABD1U823</accession>
<comment type="caution">
    <text evidence="2">The sequence shown here is derived from an EMBL/GenBank/DDBJ whole genome shotgun (WGS) entry which is preliminary data.</text>
</comment>
<organism evidence="2 3">
    <name type="scientific">Forsythia ovata</name>
    <dbReference type="NCBI Taxonomy" id="205694"/>
    <lineage>
        <taxon>Eukaryota</taxon>
        <taxon>Viridiplantae</taxon>
        <taxon>Streptophyta</taxon>
        <taxon>Embryophyta</taxon>
        <taxon>Tracheophyta</taxon>
        <taxon>Spermatophyta</taxon>
        <taxon>Magnoliopsida</taxon>
        <taxon>eudicotyledons</taxon>
        <taxon>Gunneridae</taxon>
        <taxon>Pentapetalae</taxon>
        <taxon>asterids</taxon>
        <taxon>lamiids</taxon>
        <taxon>Lamiales</taxon>
        <taxon>Oleaceae</taxon>
        <taxon>Forsythieae</taxon>
        <taxon>Forsythia</taxon>
    </lineage>
</organism>
<name>A0ABD1U823_9LAMI</name>
<proteinExistence type="predicted"/>